<dbReference type="AlphaFoldDB" id="A0A916UDN5"/>
<dbReference type="EMBL" id="BMGG01000005">
    <property type="protein sequence ID" value="GGC68454.1"/>
    <property type="molecule type" value="Genomic_DNA"/>
</dbReference>
<comment type="caution">
    <text evidence="2">The sequence shown here is derived from an EMBL/GenBank/DDBJ whole genome shotgun (WGS) entry which is preliminary data.</text>
</comment>
<dbReference type="Proteomes" id="UP000637002">
    <property type="component" value="Unassembled WGS sequence"/>
</dbReference>
<reference evidence="2" key="2">
    <citation type="submission" date="2020-09" db="EMBL/GenBank/DDBJ databases">
        <authorList>
            <person name="Sun Q."/>
            <person name="Zhou Y."/>
        </authorList>
    </citation>
    <scope>NUCLEOTIDE SEQUENCE</scope>
    <source>
        <strain evidence="2">CGMCC 1.12919</strain>
    </source>
</reference>
<protein>
    <submittedName>
        <fullName evidence="2">Uncharacterized protein</fullName>
    </submittedName>
</protein>
<proteinExistence type="predicted"/>
<feature type="transmembrane region" description="Helical" evidence="1">
    <location>
        <begin position="98"/>
        <end position="122"/>
    </location>
</feature>
<keyword evidence="1" id="KW-0812">Transmembrane</keyword>
<keyword evidence="3" id="KW-1185">Reference proteome</keyword>
<feature type="transmembrane region" description="Helical" evidence="1">
    <location>
        <begin position="20"/>
        <end position="40"/>
    </location>
</feature>
<name>A0A916UDN5_9HYPH</name>
<evidence type="ECO:0000313" key="2">
    <source>
        <dbReference type="EMBL" id="GGC68454.1"/>
    </source>
</evidence>
<feature type="transmembrane region" description="Helical" evidence="1">
    <location>
        <begin position="67"/>
        <end position="86"/>
    </location>
</feature>
<dbReference type="RefSeq" id="WP_188610316.1">
    <property type="nucleotide sequence ID" value="NZ_BMGG01000005.1"/>
</dbReference>
<reference evidence="2" key="1">
    <citation type="journal article" date="2014" name="Int. J. Syst. Evol. Microbiol.">
        <title>Complete genome sequence of Corynebacterium casei LMG S-19264T (=DSM 44701T), isolated from a smear-ripened cheese.</title>
        <authorList>
            <consortium name="US DOE Joint Genome Institute (JGI-PGF)"/>
            <person name="Walter F."/>
            <person name="Albersmeier A."/>
            <person name="Kalinowski J."/>
            <person name="Ruckert C."/>
        </authorList>
    </citation>
    <scope>NUCLEOTIDE SEQUENCE</scope>
    <source>
        <strain evidence="2">CGMCC 1.12919</strain>
    </source>
</reference>
<sequence>MDAHRPPSPIFDAMRSGAAAVLAVGLYAVLLSVAAVEMLFGPRCNDRRLSMPGKPPSYGPQPGEGGALLVSTIAVILVLACIAAWATHVIVCLKTASWGFLIAGAIAAPVAVVHGVGIWLGVW</sequence>
<evidence type="ECO:0000256" key="1">
    <source>
        <dbReference type="SAM" id="Phobius"/>
    </source>
</evidence>
<evidence type="ECO:0000313" key="3">
    <source>
        <dbReference type="Proteomes" id="UP000637002"/>
    </source>
</evidence>
<organism evidence="2 3">
    <name type="scientific">Chelatococcus reniformis</name>
    <dbReference type="NCBI Taxonomy" id="1494448"/>
    <lineage>
        <taxon>Bacteria</taxon>
        <taxon>Pseudomonadati</taxon>
        <taxon>Pseudomonadota</taxon>
        <taxon>Alphaproteobacteria</taxon>
        <taxon>Hyphomicrobiales</taxon>
        <taxon>Chelatococcaceae</taxon>
        <taxon>Chelatococcus</taxon>
    </lineage>
</organism>
<gene>
    <name evidence="2" type="ORF">GCM10010994_28800</name>
</gene>
<keyword evidence="1" id="KW-1133">Transmembrane helix</keyword>
<keyword evidence="1" id="KW-0472">Membrane</keyword>
<accession>A0A916UDN5</accession>